<dbReference type="EMBL" id="BAABDO010000175">
    <property type="protein sequence ID" value="GAA3507803.1"/>
    <property type="molecule type" value="Genomic_DNA"/>
</dbReference>
<name>A0ABP6UL27_9ACTN</name>
<evidence type="ECO:0000313" key="2">
    <source>
        <dbReference type="EMBL" id="GAA3507803.1"/>
    </source>
</evidence>
<reference evidence="3" key="1">
    <citation type="journal article" date="2019" name="Int. J. Syst. Evol. Microbiol.">
        <title>The Global Catalogue of Microorganisms (GCM) 10K type strain sequencing project: providing services to taxonomists for standard genome sequencing and annotation.</title>
        <authorList>
            <consortium name="The Broad Institute Genomics Platform"/>
            <consortium name="The Broad Institute Genome Sequencing Center for Infectious Disease"/>
            <person name="Wu L."/>
            <person name="Ma J."/>
        </authorList>
    </citation>
    <scope>NUCLEOTIDE SEQUENCE [LARGE SCALE GENOMIC DNA]</scope>
    <source>
        <strain evidence="3">JCM 17316</strain>
    </source>
</reference>
<dbReference type="Proteomes" id="UP001500266">
    <property type="component" value="Unassembled WGS sequence"/>
</dbReference>
<evidence type="ECO:0008006" key="4">
    <source>
        <dbReference type="Google" id="ProtNLM"/>
    </source>
</evidence>
<feature type="region of interest" description="Disordered" evidence="1">
    <location>
        <begin position="1"/>
        <end position="20"/>
    </location>
</feature>
<keyword evidence="3" id="KW-1185">Reference proteome</keyword>
<evidence type="ECO:0000256" key="1">
    <source>
        <dbReference type="SAM" id="MobiDB-lite"/>
    </source>
</evidence>
<proteinExistence type="predicted"/>
<gene>
    <name evidence="2" type="ORF">GCM10022416_60840</name>
</gene>
<feature type="compositionally biased region" description="Polar residues" evidence="1">
    <location>
        <begin position="1"/>
        <end position="11"/>
    </location>
</feature>
<organism evidence="2 3">
    <name type="scientific">Actinomadura keratinilytica</name>
    <dbReference type="NCBI Taxonomy" id="547461"/>
    <lineage>
        <taxon>Bacteria</taxon>
        <taxon>Bacillati</taxon>
        <taxon>Actinomycetota</taxon>
        <taxon>Actinomycetes</taxon>
        <taxon>Streptosporangiales</taxon>
        <taxon>Thermomonosporaceae</taxon>
        <taxon>Actinomadura</taxon>
    </lineage>
</organism>
<protein>
    <recommendedName>
        <fullName evidence="4">Sigma-70 family RNA polymerase sigma factor</fullName>
    </recommendedName>
</protein>
<comment type="caution">
    <text evidence="2">The sequence shown here is derived from an EMBL/GenBank/DDBJ whole genome shotgun (WGS) entry which is preliminary data.</text>
</comment>
<evidence type="ECO:0000313" key="3">
    <source>
        <dbReference type="Proteomes" id="UP001500266"/>
    </source>
</evidence>
<sequence>MTTLAGWQTPSADGPGGARELPHGWTLADVNKLAVSVVTRDTWWSHLMSFPDRLEMAWSAMMEEICLGDRCPSAQDLVAKAVGAIQREAHQLRAAHGTGNQTAKGVGVAGLNFHRYWWQRHVWGFEDLVVDAIAVGQIWERLTPRQQMVLAALMKADGDVREAAESLEYSLAHFRKLLKEARDHFLEWWHEGEKPSRIWMQDGPSISSIALMSTLRRRKREAIAAARSQNG</sequence>
<accession>A0ABP6UL27</accession>